<accession>A0A7W3PHA6</accession>
<reference evidence="5 6" key="1">
    <citation type="submission" date="2020-07" db="EMBL/GenBank/DDBJ databases">
        <title>Sequencing the genomes of 1000 actinobacteria strains.</title>
        <authorList>
            <person name="Klenk H.-P."/>
        </authorList>
    </citation>
    <scope>NUCLEOTIDE SEQUENCE [LARGE SCALE GENOMIC DNA]</scope>
    <source>
        <strain evidence="5 6">DSM 10309</strain>
    </source>
</reference>
<feature type="transmembrane region" description="Helical" evidence="3">
    <location>
        <begin position="63"/>
        <end position="87"/>
    </location>
</feature>
<organism evidence="5 6">
    <name type="scientific">Frigoribacterium faeni</name>
    <dbReference type="NCBI Taxonomy" id="145483"/>
    <lineage>
        <taxon>Bacteria</taxon>
        <taxon>Bacillati</taxon>
        <taxon>Actinomycetota</taxon>
        <taxon>Actinomycetes</taxon>
        <taxon>Micrococcales</taxon>
        <taxon>Microbacteriaceae</taxon>
        <taxon>Frigoribacterium</taxon>
    </lineage>
</organism>
<dbReference type="PANTHER" id="PTHR33392">
    <property type="entry name" value="POLYISOPRENYL-TEICHOIC ACID--PEPTIDOGLYCAN TEICHOIC ACID TRANSFERASE TAGU"/>
    <property type="match status" value="1"/>
</dbReference>
<keyword evidence="3" id="KW-0812">Transmembrane</keyword>
<name>A0A7W3PHA6_9MICO</name>
<dbReference type="AlphaFoldDB" id="A0A7W3PHA6"/>
<keyword evidence="3" id="KW-0472">Membrane</keyword>
<dbReference type="InterPro" id="IPR004474">
    <property type="entry name" value="LytR_CpsA_psr"/>
</dbReference>
<dbReference type="NCBIfam" id="TIGR00350">
    <property type="entry name" value="lytR_cpsA_psr"/>
    <property type="match status" value="1"/>
</dbReference>
<dbReference type="PANTHER" id="PTHR33392:SF6">
    <property type="entry name" value="POLYISOPRENYL-TEICHOIC ACID--PEPTIDOGLYCAN TEICHOIC ACID TRANSFERASE TAGU"/>
    <property type="match status" value="1"/>
</dbReference>
<dbReference type="InterPro" id="IPR050922">
    <property type="entry name" value="LytR/CpsA/Psr_CW_biosynth"/>
</dbReference>
<dbReference type="Gene3D" id="3.40.630.190">
    <property type="entry name" value="LCP protein"/>
    <property type="match status" value="1"/>
</dbReference>
<evidence type="ECO:0000256" key="1">
    <source>
        <dbReference type="ARBA" id="ARBA00006068"/>
    </source>
</evidence>
<keyword evidence="3" id="KW-1133">Transmembrane helix</keyword>
<comment type="similarity">
    <text evidence="1">Belongs to the LytR/CpsA/Psr (LCP) family.</text>
</comment>
<evidence type="ECO:0000259" key="4">
    <source>
        <dbReference type="Pfam" id="PF03816"/>
    </source>
</evidence>
<dbReference type="Proteomes" id="UP000522688">
    <property type="component" value="Unassembled WGS sequence"/>
</dbReference>
<dbReference type="Pfam" id="PF03816">
    <property type="entry name" value="LytR_cpsA_psr"/>
    <property type="match status" value="1"/>
</dbReference>
<protein>
    <submittedName>
        <fullName evidence="5">LCP family protein required for cell wall assembly</fullName>
    </submittedName>
</protein>
<proteinExistence type="inferred from homology"/>
<feature type="region of interest" description="Disordered" evidence="2">
    <location>
        <begin position="1"/>
        <end position="54"/>
    </location>
</feature>
<sequence length="473" mass="47173">MSDSRDRSRRGRRSAAAPASTDPAASSSGGAGVPRSRRSARRVDGSTQVRHGRLSRRGPVAGLAKLLAGGLAVLLVSGASVGAIAAYQVRSDLGDGVSLQAAEGETQQAAPASIDAYEGGFNILVVGTDNDADQGDEFGERDATLNDVNILLHVSADHTNATAVSIPRDLVVPIPACAREDGSGYYSAMAARPINEAYSYGGLGCVASTVSQLTGLDVPFAGMVSFNGVIEMSNAIGGVPVCAASPIDDPYTGLNIAAGETTLSGADALAFLRTRHGVGDGSDLGRISSQQVYLSSLLRTIKSADTLASPTKLYSLARAAASNMTLSDGLTDVTTMVQIGSALKDLPLDSVNFVQYPGTTGGTGVYAGKVQPDEYVAGQLFDAIRADRPFTIPEGSTGVGSESTGTATAAPGAAAPDTGAATTPADGTASGSATAPASGSGAGSGSGSGSTEVIDGLTGQTAADQTCSVAFGG</sequence>
<feature type="compositionally biased region" description="Low complexity" evidence="2">
    <location>
        <begin position="14"/>
        <end position="28"/>
    </location>
</feature>
<evidence type="ECO:0000313" key="6">
    <source>
        <dbReference type="Proteomes" id="UP000522688"/>
    </source>
</evidence>
<dbReference type="RefSeq" id="WP_244289757.1">
    <property type="nucleotide sequence ID" value="NZ_BAAAHR010000007.1"/>
</dbReference>
<feature type="compositionally biased region" description="Low complexity" evidence="2">
    <location>
        <begin position="395"/>
        <end position="439"/>
    </location>
</feature>
<gene>
    <name evidence="5" type="ORF">FB463_000037</name>
</gene>
<feature type="region of interest" description="Disordered" evidence="2">
    <location>
        <begin position="392"/>
        <end position="465"/>
    </location>
</feature>
<evidence type="ECO:0000313" key="5">
    <source>
        <dbReference type="EMBL" id="MBA8811813.1"/>
    </source>
</evidence>
<comment type="caution">
    <text evidence="5">The sequence shown here is derived from an EMBL/GenBank/DDBJ whole genome shotgun (WGS) entry which is preliminary data.</text>
</comment>
<feature type="domain" description="Cell envelope-related transcriptional attenuator" evidence="4">
    <location>
        <begin position="146"/>
        <end position="302"/>
    </location>
</feature>
<evidence type="ECO:0000256" key="2">
    <source>
        <dbReference type="SAM" id="MobiDB-lite"/>
    </source>
</evidence>
<dbReference type="EMBL" id="JACGWW010000001">
    <property type="protein sequence ID" value="MBA8811813.1"/>
    <property type="molecule type" value="Genomic_DNA"/>
</dbReference>
<evidence type="ECO:0000256" key="3">
    <source>
        <dbReference type="SAM" id="Phobius"/>
    </source>
</evidence>